<evidence type="ECO:0000313" key="2">
    <source>
        <dbReference type="EMBL" id="KAK0367516.1"/>
    </source>
</evidence>
<keyword evidence="3" id="KW-1185">Reference proteome</keyword>
<dbReference type="Proteomes" id="UP001169217">
    <property type="component" value="Unassembled WGS sequence"/>
</dbReference>
<feature type="region of interest" description="Disordered" evidence="1">
    <location>
        <begin position="1"/>
        <end position="24"/>
    </location>
</feature>
<comment type="caution">
    <text evidence="2">The sequence shown here is derived from an EMBL/GenBank/DDBJ whole genome shotgun (WGS) entry which is preliminary data.</text>
</comment>
<gene>
    <name evidence="2" type="ORF">CLIM01_15127</name>
</gene>
<evidence type="ECO:0000256" key="1">
    <source>
        <dbReference type="SAM" id="MobiDB-lite"/>
    </source>
</evidence>
<feature type="non-terminal residue" evidence="2">
    <location>
        <position position="24"/>
    </location>
</feature>
<sequence>MSKQLLDRLAGRRTHRKSRNGCSG</sequence>
<name>A0ABQ9PAT4_9PEZI</name>
<protein>
    <submittedName>
        <fullName evidence="2">Upc2 protein</fullName>
    </submittedName>
</protein>
<feature type="compositionally biased region" description="Basic residues" evidence="1">
    <location>
        <begin position="11"/>
        <end position="24"/>
    </location>
</feature>
<proteinExistence type="predicted"/>
<organism evidence="2 3">
    <name type="scientific">Colletotrichum limetticola</name>
    <dbReference type="NCBI Taxonomy" id="1209924"/>
    <lineage>
        <taxon>Eukaryota</taxon>
        <taxon>Fungi</taxon>
        <taxon>Dikarya</taxon>
        <taxon>Ascomycota</taxon>
        <taxon>Pezizomycotina</taxon>
        <taxon>Sordariomycetes</taxon>
        <taxon>Hypocreomycetidae</taxon>
        <taxon>Glomerellales</taxon>
        <taxon>Glomerellaceae</taxon>
        <taxon>Colletotrichum</taxon>
        <taxon>Colletotrichum acutatum species complex</taxon>
    </lineage>
</organism>
<feature type="compositionally biased region" description="Basic and acidic residues" evidence="1">
    <location>
        <begin position="1"/>
        <end position="10"/>
    </location>
</feature>
<accession>A0ABQ9PAT4</accession>
<reference evidence="2" key="1">
    <citation type="submission" date="2023-04" db="EMBL/GenBank/DDBJ databases">
        <title>Colletotrichum limetticola genome sequence.</title>
        <authorList>
            <person name="Baroncelli R."/>
        </authorList>
    </citation>
    <scope>NUCLEOTIDE SEQUENCE</scope>
    <source>
        <strain evidence="2">KLA-Anderson</strain>
    </source>
</reference>
<evidence type="ECO:0000313" key="3">
    <source>
        <dbReference type="Proteomes" id="UP001169217"/>
    </source>
</evidence>
<dbReference type="EMBL" id="JARUPT010001351">
    <property type="protein sequence ID" value="KAK0367516.1"/>
    <property type="molecule type" value="Genomic_DNA"/>
</dbReference>